<dbReference type="SUPFAM" id="SSF56507">
    <property type="entry name" value="Methionine synthase activation domain-like"/>
    <property type="match status" value="1"/>
</dbReference>
<feature type="domain" description="AdoMet activation" evidence="4">
    <location>
        <begin position="1"/>
        <end position="116"/>
    </location>
</feature>
<dbReference type="Pfam" id="PF02965">
    <property type="entry name" value="Met_synt_B12"/>
    <property type="match status" value="1"/>
</dbReference>
<evidence type="ECO:0000259" key="4">
    <source>
        <dbReference type="PROSITE" id="PS50974"/>
    </source>
</evidence>
<keyword evidence="3" id="KW-0808">Transferase</keyword>
<comment type="caution">
    <text evidence="5">The sequence shown here is derived from an EMBL/GenBank/DDBJ whole genome shotgun (WGS) entry which is preliminary data.</text>
</comment>
<organism evidence="5 6">
    <name type="scientific">Kribbella orskensis</name>
    <dbReference type="NCBI Taxonomy" id="2512216"/>
    <lineage>
        <taxon>Bacteria</taxon>
        <taxon>Bacillati</taxon>
        <taxon>Actinomycetota</taxon>
        <taxon>Actinomycetes</taxon>
        <taxon>Propionibacteriales</taxon>
        <taxon>Kribbellaceae</taxon>
        <taxon>Kribbella</taxon>
    </lineage>
</organism>
<keyword evidence="2" id="KW-0170">Cobalt</keyword>
<name>A0ABY2BGS8_9ACTN</name>
<dbReference type="EMBL" id="SLWM01000010">
    <property type="protein sequence ID" value="TCO19575.1"/>
    <property type="molecule type" value="Genomic_DNA"/>
</dbReference>
<accession>A0ABY2BGS8</accession>
<evidence type="ECO:0000313" key="5">
    <source>
        <dbReference type="EMBL" id="TCO19575.1"/>
    </source>
</evidence>
<dbReference type="PANTHER" id="PTHR45833:SF1">
    <property type="entry name" value="METHIONINE SYNTHASE"/>
    <property type="match status" value="1"/>
</dbReference>
<dbReference type="RefSeq" id="WP_241998758.1">
    <property type="nucleotide sequence ID" value="NZ_SLWM01000010.1"/>
</dbReference>
<dbReference type="PROSITE" id="PS50974">
    <property type="entry name" value="ADOMET_ACTIVATION"/>
    <property type="match status" value="1"/>
</dbReference>
<keyword evidence="6" id="KW-1185">Reference proteome</keyword>
<dbReference type="Gene3D" id="3.10.196.10">
    <property type="entry name" value="Vitamin B12-dependent methionine synthase, activation domain"/>
    <property type="match status" value="1"/>
</dbReference>
<dbReference type="InterPro" id="IPR037010">
    <property type="entry name" value="VitB12-dep_Met_synth_activ_sf"/>
</dbReference>
<evidence type="ECO:0000256" key="3">
    <source>
        <dbReference type="PROSITE-ProRule" id="PRU00346"/>
    </source>
</evidence>
<evidence type="ECO:0000256" key="1">
    <source>
        <dbReference type="ARBA" id="ARBA00022723"/>
    </source>
</evidence>
<reference evidence="5 6" key="1">
    <citation type="journal article" date="2015" name="Stand. Genomic Sci.">
        <title>Genomic Encyclopedia of Bacterial and Archaeal Type Strains, Phase III: the genomes of soil and plant-associated and newly described type strains.</title>
        <authorList>
            <person name="Whitman W.B."/>
            <person name="Woyke T."/>
            <person name="Klenk H.P."/>
            <person name="Zhou Y."/>
            <person name="Lilburn T.G."/>
            <person name="Beck B.J."/>
            <person name="De Vos P."/>
            <person name="Vandamme P."/>
            <person name="Eisen J.A."/>
            <person name="Garrity G."/>
            <person name="Hugenholtz P."/>
            <person name="Kyrpides N.C."/>
        </authorList>
    </citation>
    <scope>NUCLEOTIDE SEQUENCE [LARGE SCALE GENOMIC DNA]</scope>
    <source>
        <strain evidence="5 6">VKM Ac-2538</strain>
    </source>
</reference>
<evidence type="ECO:0000313" key="6">
    <source>
        <dbReference type="Proteomes" id="UP000295818"/>
    </source>
</evidence>
<protein>
    <submittedName>
        <fullName evidence="5">Cobalamin-dependent methionine synthase-like protein</fullName>
    </submittedName>
</protein>
<keyword evidence="1" id="KW-0479">Metal-binding</keyword>
<dbReference type="Proteomes" id="UP000295818">
    <property type="component" value="Unassembled WGS sequence"/>
</dbReference>
<dbReference type="InterPro" id="IPR050554">
    <property type="entry name" value="Met_Synthase/Corrinoid"/>
</dbReference>
<proteinExistence type="predicted"/>
<evidence type="ECO:0000256" key="2">
    <source>
        <dbReference type="ARBA" id="ARBA00023285"/>
    </source>
</evidence>
<dbReference type="InterPro" id="IPR004223">
    <property type="entry name" value="VitB12-dep_Met_synth_activ_dom"/>
</dbReference>
<sequence length="116" mass="13246">MFARNAYRDYLELHGLSVQLTEALAEYWHSRVRDELGFGGEDGDLDGMLRDQAYRGSRYSFGYPACPDLEDRAKLVGLLRPERIGVHLPEELQLHPEQSTDALVVHHPEAKYFNAS</sequence>
<gene>
    <name evidence="5" type="ORF">EV644_110225</name>
</gene>
<dbReference type="PANTHER" id="PTHR45833">
    <property type="entry name" value="METHIONINE SYNTHASE"/>
    <property type="match status" value="1"/>
</dbReference>
<keyword evidence="3" id="KW-0489">Methyltransferase</keyword>